<reference evidence="8" key="1">
    <citation type="journal article" date="2017" name="Nat. Commun.">
        <title>The asparagus genome sheds light on the origin and evolution of a young Y chromosome.</title>
        <authorList>
            <person name="Harkess A."/>
            <person name="Zhou J."/>
            <person name="Xu C."/>
            <person name="Bowers J.E."/>
            <person name="Van der Hulst R."/>
            <person name="Ayyampalayam S."/>
            <person name="Mercati F."/>
            <person name="Riccardi P."/>
            <person name="McKain M.R."/>
            <person name="Kakrana A."/>
            <person name="Tang H."/>
            <person name="Ray J."/>
            <person name="Groenendijk J."/>
            <person name="Arikit S."/>
            <person name="Mathioni S.M."/>
            <person name="Nakano M."/>
            <person name="Shan H."/>
            <person name="Telgmann-Rauber A."/>
            <person name="Kanno A."/>
            <person name="Yue Z."/>
            <person name="Chen H."/>
            <person name="Li W."/>
            <person name="Chen Y."/>
            <person name="Xu X."/>
            <person name="Zhang Y."/>
            <person name="Luo S."/>
            <person name="Chen H."/>
            <person name="Gao J."/>
            <person name="Mao Z."/>
            <person name="Pires J.C."/>
            <person name="Luo M."/>
            <person name="Kudrna D."/>
            <person name="Wing R.A."/>
            <person name="Meyers B.C."/>
            <person name="Yi K."/>
            <person name="Kong H."/>
            <person name="Lavrijsen P."/>
            <person name="Sunseri F."/>
            <person name="Falavigna A."/>
            <person name="Ye Y."/>
            <person name="Leebens-Mack J.H."/>
            <person name="Chen G."/>
        </authorList>
    </citation>
    <scope>NUCLEOTIDE SEQUENCE [LARGE SCALE GENOMIC DNA]</scope>
    <source>
        <strain evidence="8">cv. DH0086</strain>
    </source>
</reference>
<dbReference type="InterPro" id="IPR036312">
    <property type="entry name" value="Bifun_inhib/LTP/seed_sf"/>
</dbReference>
<proteinExistence type="inferred from homology"/>
<dbReference type="Pfam" id="PF14368">
    <property type="entry name" value="LTP_2"/>
    <property type="match status" value="1"/>
</dbReference>
<sequence>METTKAISFGILVLSISIIPSSAQITTACTTSIVTSFTPCMNFITGSTNGGGSPSAGCCKALGSFMSNSMDCACLMFTGNVPFSLPFGQTVANMLPQICNSVPIPLQCKATATPLPSPGPVTYAPGLPPLPPWGAAAGLDVEPSSRQPQRQQRCRRLHQQLRTAVHRHSTKASGHNCCLTPRSSSLQLYS</sequence>
<dbReference type="Proteomes" id="UP000243459">
    <property type="component" value="Chromosome 7"/>
</dbReference>
<feature type="signal peptide" evidence="5">
    <location>
        <begin position="1"/>
        <end position="23"/>
    </location>
</feature>
<keyword evidence="3" id="KW-1015">Disulfide bond</keyword>
<keyword evidence="8" id="KW-1185">Reference proteome</keyword>
<evidence type="ECO:0000256" key="5">
    <source>
        <dbReference type="SAM" id="SignalP"/>
    </source>
</evidence>
<feature type="chain" id="PRO_5024450886" description="Bifunctional inhibitor/plant lipid transfer protein/seed storage helical domain-containing protein" evidence="5">
    <location>
        <begin position="24"/>
        <end position="190"/>
    </location>
</feature>
<accession>A0A5P1EIK1</accession>
<evidence type="ECO:0000259" key="6">
    <source>
        <dbReference type="Pfam" id="PF14368"/>
    </source>
</evidence>
<dbReference type="AlphaFoldDB" id="A0A5P1EIK1"/>
<evidence type="ECO:0000256" key="4">
    <source>
        <dbReference type="ARBA" id="ARBA00023180"/>
    </source>
</evidence>
<dbReference type="PROSITE" id="PS51257">
    <property type="entry name" value="PROKAR_LIPOPROTEIN"/>
    <property type="match status" value="1"/>
</dbReference>
<evidence type="ECO:0000256" key="2">
    <source>
        <dbReference type="ARBA" id="ARBA00022729"/>
    </source>
</evidence>
<protein>
    <recommendedName>
        <fullName evidence="6">Bifunctional inhibitor/plant lipid transfer protein/seed storage helical domain-containing protein</fullName>
    </recommendedName>
</protein>
<organism evidence="7 8">
    <name type="scientific">Asparagus officinalis</name>
    <name type="common">Garden asparagus</name>
    <dbReference type="NCBI Taxonomy" id="4686"/>
    <lineage>
        <taxon>Eukaryota</taxon>
        <taxon>Viridiplantae</taxon>
        <taxon>Streptophyta</taxon>
        <taxon>Embryophyta</taxon>
        <taxon>Tracheophyta</taxon>
        <taxon>Spermatophyta</taxon>
        <taxon>Magnoliopsida</taxon>
        <taxon>Liliopsida</taxon>
        <taxon>Asparagales</taxon>
        <taxon>Asparagaceae</taxon>
        <taxon>Asparagoideae</taxon>
        <taxon>Asparagus</taxon>
    </lineage>
</organism>
<evidence type="ECO:0000313" key="7">
    <source>
        <dbReference type="EMBL" id="ONK65027.1"/>
    </source>
</evidence>
<comment type="similarity">
    <text evidence="1">Belongs to the plant LTP family.</text>
</comment>
<dbReference type="PANTHER" id="PTHR33044">
    <property type="entry name" value="BIFUNCTIONAL INHIBITOR/LIPID-TRANSFER PROTEIN/SEED STORAGE 2S ALBUMIN SUPERFAMILY PROTEIN-RELATED"/>
    <property type="match status" value="1"/>
</dbReference>
<name>A0A5P1EIK1_ASPOF</name>
<evidence type="ECO:0000313" key="8">
    <source>
        <dbReference type="Proteomes" id="UP000243459"/>
    </source>
</evidence>
<dbReference type="InterPro" id="IPR043325">
    <property type="entry name" value="LTSS"/>
</dbReference>
<gene>
    <name evidence="7" type="ORF">A4U43_C07F32710</name>
</gene>
<keyword evidence="4" id="KW-0325">Glycoprotein</keyword>
<dbReference type="Gramene" id="ONK65027">
    <property type="protein sequence ID" value="ONK65027"/>
    <property type="gene ID" value="A4U43_C07F32710"/>
</dbReference>
<evidence type="ECO:0000256" key="3">
    <source>
        <dbReference type="ARBA" id="ARBA00023157"/>
    </source>
</evidence>
<dbReference type="CDD" id="cd00010">
    <property type="entry name" value="AAI_LTSS"/>
    <property type="match status" value="1"/>
</dbReference>
<evidence type="ECO:0000256" key="1">
    <source>
        <dbReference type="ARBA" id="ARBA00009748"/>
    </source>
</evidence>
<dbReference type="SUPFAM" id="SSF47699">
    <property type="entry name" value="Bifunctional inhibitor/lipid-transfer protein/seed storage 2S albumin"/>
    <property type="match status" value="1"/>
</dbReference>
<keyword evidence="2 5" id="KW-0732">Signal</keyword>
<feature type="domain" description="Bifunctional inhibitor/plant lipid transfer protein/seed storage helical" evidence="6">
    <location>
        <begin position="16"/>
        <end position="108"/>
    </location>
</feature>
<dbReference type="InterPro" id="IPR016140">
    <property type="entry name" value="Bifunc_inhib/LTP/seed_store"/>
</dbReference>
<dbReference type="EMBL" id="CM007387">
    <property type="protein sequence ID" value="ONK65027.1"/>
    <property type="molecule type" value="Genomic_DNA"/>
</dbReference>
<dbReference type="OrthoDB" id="1914452at2759"/>
<dbReference type="Gene3D" id="1.10.110.10">
    <property type="entry name" value="Plant lipid-transfer and hydrophobic proteins"/>
    <property type="match status" value="1"/>
</dbReference>
<dbReference type="OMA" id="CNASMIN"/>